<dbReference type="NCBIfam" id="NF009467">
    <property type="entry name" value="PRK12826.1-3"/>
    <property type="match status" value="1"/>
</dbReference>
<keyword evidence="3" id="KW-0520">NAD</keyword>
<dbReference type="GO" id="GO:0016491">
    <property type="term" value="F:oxidoreductase activity"/>
    <property type="evidence" value="ECO:0007669"/>
    <property type="project" value="UniProtKB-KW"/>
</dbReference>
<accession>A0A7I7M304</accession>
<protein>
    <submittedName>
        <fullName evidence="5">Oxidoreductase</fullName>
    </submittedName>
</protein>
<reference evidence="5" key="2">
    <citation type="submission" date="2020-02" db="EMBL/GenBank/DDBJ databases">
        <authorList>
            <person name="Matsumoto Y."/>
            <person name="Motooka D."/>
            <person name="Nakamura S."/>
        </authorList>
    </citation>
    <scope>NUCLEOTIDE SEQUENCE</scope>
    <source>
        <strain evidence="5">JCM 13016</strain>
    </source>
</reference>
<keyword evidence="2" id="KW-0560">Oxidoreductase</keyword>
<dbReference type="CDD" id="cd05233">
    <property type="entry name" value="SDR_c"/>
    <property type="match status" value="1"/>
</dbReference>
<organism evidence="5">
    <name type="scientific">Mycobacterium saskatchewanense</name>
    <dbReference type="NCBI Taxonomy" id="220927"/>
    <lineage>
        <taxon>Bacteria</taxon>
        <taxon>Bacillati</taxon>
        <taxon>Actinomycetota</taxon>
        <taxon>Actinomycetes</taxon>
        <taxon>Mycobacteriales</taxon>
        <taxon>Mycobacteriaceae</taxon>
        <taxon>Mycobacterium</taxon>
        <taxon>Mycobacterium simiae complex</taxon>
    </lineage>
</organism>
<comment type="similarity">
    <text evidence="1 4">Belongs to the short-chain dehydrogenases/reductases (SDR) family.</text>
</comment>
<gene>
    <name evidence="5" type="ORF">MSAS_51570</name>
</gene>
<dbReference type="FunFam" id="3.40.50.720:FF:000084">
    <property type="entry name" value="Short-chain dehydrogenase reductase"/>
    <property type="match status" value="1"/>
</dbReference>
<proteinExistence type="inferred from homology"/>
<evidence type="ECO:0000256" key="4">
    <source>
        <dbReference type="RuleBase" id="RU000363"/>
    </source>
</evidence>
<dbReference type="InterPro" id="IPR036291">
    <property type="entry name" value="NAD(P)-bd_dom_sf"/>
</dbReference>
<sequence length="288" mass="30327">MSLGKVTMQNAVGRVAGKVALITGAARGQGREHAVRLAEEGADIIAIDVCADIDGVNYPGATEDDLDETDALVRKTGRRVVTARADVRDLEGLRAAVRQGMDELGRPDVVVANAGISGSPAPAALIEEAAWQTMLDINLTGVWHTVKVSVPHMSDGRGGSIILVSSMLGLRGGGYMAHYAAAKHGVVGLMNSLANELAPQRIRVNSIHPGNVLTPMIDNEQFRRTLRPDLAEPTMDDAAKIIGQFHMLPVPVIEARAVSNAVLFLASDESEYITGAALPVDAGAVAKF</sequence>
<dbReference type="NCBIfam" id="TIGR03971">
    <property type="entry name" value="SDR_subfam_1"/>
    <property type="match status" value="1"/>
</dbReference>
<evidence type="ECO:0000256" key="2">
    <source>
        <dbReference type="ARBA" id="ARBA00023002"/>
    </source>
</evidence>
<dbReference type="KEGG" id="msak:MSAS_51570"/>
<dbReference type="PRINTS" id="PR00080">
    <property type="entry name" value="SDRFAMILY"/>
</dbReference>
<reference evidence="5" key="1">
    <citation type="journal article" date="2019" name="Emerg. Microbes Infect.">
        <title>Comprehensive subspecies identification of 175 nontuberculous mycobacteria species based on 7547 genomic profiles.</title>
        <authorList>
            <person name="Matsumoto Y."/>
            <person name="Kinjo T."/>
            <person name="Motooka D."/>
            <person name="Nabeya D."/>
            <person name="Jung N."/>
            <person name="Uechi K."/>
            <person name="Horii T."/>
            <person name="Iida T."/>
            <person name="Fujita J."/>
            <person name="Nakamura S."/>
        </authorList>
    </citation>
    <scope>NUCLEOTIDE SEQUENCE [LARGE SCALE GENOMIC DNA]</scope>
    <source>
        <strain evidence="5">JCM 13016</strain>
    </source>
</reference>
<dbReference type="Gene3D" id="3.40.50.720">
    <property type="entry name" value="NAD(P)-binding Rossmann-like Domain"/>
    <property type="match status" value="1"/>
</dbReference>
<dbReference type="InterPro" id="IPR002347">
    <property type="entry name" value="SDR_fam"/>
</dbReference>
<evidence type="ECO:0000256" key="1">
    <source>
        <dbReference type="ARBA" id="ARBA00006484"/>
    </source>
</evidence>
<dbReference type="InterPro" id="IPR020904">
    <property type="entry name" value="Sc_DH/Rdtase_CS"/>
</dbReference>
<name>A0A7I7M304_9MYCO</name>
<evidence type="ECO:0000313" key="5">
    <source>
        <dbReference type="EMBL" id="BBX65983.1"/>
    </source>
</evidence>
<dbReference type="PROSITE" id="PS00061">
    <property type="entry name" value="ADH_SHORT"/>
    <property type="match status" value="1"/>
</dbReference>
<dbReference type="InterPro" id="IPR023985">
    <property type="entry name" value="SDR_subfam_1"/>
</dbReference>
<dbReference type="EMBL" id="AP022573">
    <property type="protein sequence ID" value="BBX65983.1"/>
    <property type="molecule type" value="Genomic_DNA"/>
</dbReference>
<evidence type="ECO:0000256" key="3">
    <source>
        <dbReference type="ARBA" id="ARBA00023027"/>
    </source>
</evidence>
<dbReference type="AlphaFoldDB" id="A0A7I7M304"/>
<dbReference type="Pfam" id="PF00106">
    <property type="entry name" value="adh_short"/>
    <property type="match status" value="1"/>
</dbReference>
<dbReference type="PANTHER" id="PTHR24321">
    <property type="entry name" value="DEHYDROGENASES, SHORT CHAIN"/>
    <property type="match status" value="1"/>
</dbReference>
<dbReference type="SUPFAM" id="SSF51735">
    <property type="entry name" value="NAD(P)-binding Rossmann-fold domains"/>
    <property type="match status" value="1"/>
</dbReference>
<dbReference type="PANTHER" id="PTHR24321:SF8">
    <property type="entry name" value="ESTRADIOL 17-BETA-DEHYDROGENASE 8-RELATED"/>
    <property type="match status" value="1"/>
</dbReference>
<dbReference type="PRINTS" id="PR00081">
    <property type="entry name" value="GDHRDH"/>
</dbReference>